<feature type="compositionally biased region" description="Low complexity" evidence="1">
    <location>
        <begin position="411"/>
        <end position="420"/>
    </location>
</feature>
<feature type="region of interest" description="Disordered" evidence="1">
    <location>
        <begin position="164"/>
        <end position="513"/>
    </location>
</feature>
<protein>
    <submittedName>
        <fullName evidence="2">Uncharacterized protein</fullName>
    </submittedName>
</protein>
<feature type="region of interest" description="Disordered" evidence="1">
    <location>
        <begin position="533"/>
        <end position="635"/>
    </location>
</feature>
<dbReference type="OrthoDB" id="3243413at2759"/>
<reference evidence="2 3" key="1">
    <citation type="submission" date="2020-01" db="EMBL/GenBank/DDBJ databases">
        <authorList>
            <person name="Gupta K D."/>
        </authorList>
    </citation>
    <scope>NUCLEOTIDE SEQUENCE [LARGE SCALE GENOMIC DNA]</scope>
</reference>
<feature type="compositionally biased region" description="Basic residues" evidence="1">
    <location>
        <begin position="550"/>
        <end position="566"/>
    </location>
</feature>
<sequence length="635" mass="69597">MVKRPKSPPIEEDTRLFTVYQPYPLNANFEIEDNQKECALWVAEIIGNQYHIVIYHKPKSRGMILLEIPKAFTDHGLLLGEHRWGEFLKNPTDEERVRYTQVFHSFYSTVRDAQKDGWLEEPAKTSWYKGWAPGDGLIAQPYHHTHWCQVPIEDKTNKTLCRPLPVEKKPPPPRAPPPVVGSTQWVKKQVVASPPPAADRMPPLNIAKANQGPLRSMTVRSPNATSPQTSNTALFPLPQSAKATTPTPKSPPSATMSSGKKTWSKPVPLQKFKSAEPTASKGGKPAWGGQNLQKSASASGAKSPLAEPAPTGPVNAWAKQLKIAPEKPSKQYPAGESPFERPVDLFGEPSLDAWFEPPSSKGRGSSSPGSNNSPWSTRPPSPGKVQTAPQQHTQEQANQGSKSKRKKNKGKTAAEASESQPAPPQPAVPELVFVEVPGGLPELEGFDDEENLEDLEISALHPWEAEAAESTSGDQATSPEEPKTPLEDGGEDQWANLWHDEDGGRKKAPELICPTHKIACRKGICRDMDKLVKSKAREKAEAERAAGGRGGRRGNWRDRGHNRRNSNTRPTEDNNNRANGNQPQEDNDGYVIVAGRSGRGGQRGRRGDAGGNQREGGEPFRHQMRGFNNGDTADD</sequence>
<feature type="compositionally biased region" description="Polar residues" evidence="1">
    <location>
        <begin position="387"/>
        <end position="399"/>
    </location>
</feature>
<accession>A0A8S0XKS0</accession>
<feature type="compositionally biased region" description="Polar residues" evidence="1">
    <location>
        <begin position="218"/>
        <end position="233"/>
    </location>
</feature>
<evidence type="ECO:0000313" key="2">
    <source>
        <dbReference type="EMBL" id="CAA7265143.1"/>
    </source>
</evidence>
<dbReference type="EMBL" id="CACVBS010000047">
    <property type="protein sequence ID" value="CAA7265143.1"/>
    <property type="molecule type" value="Genomic_DNA"/>
</dbReference>
<evidence type="ECO:0000256" key="1">
    <source>
        <dbReference type="SAM" id="MobiDB-lite"/>
    </source>
</evidence>
<organism evidence="2 3">
    <name type="scientific">Cyclocybe aegerita</name>
    <name type="common">Black poplar mushroom</name>
    <name type="synonym">Agrocybe aegerita</name>
    <dbReference type="NCBI Taxonomy" id="1973307"/>
    <lineage>
        <taxon>Eukaryota</taxon>
        <taxon>Fungi</taxon>
        <taxon>Dikarya</taxon>
        <taxon>Basidiomycota</taxon>
        <taxon>Agaricomycotina</taxon>
        <taxon>Agaricomycetes</taxon>
        <taxon>Agaricomycetidae</taxon>
        <taxon>Agaricales</taxon>
        <taxon>Agaricineae</taxon>
        <taxon>Bolbitiaceae</taxon>
        <taxon>Cyclocybe</taxon>
    </lineage>
</organism>
<comment type="caution">
    <text evidence="2">The sequence shown here is derived from an EMBL/GenBank/DDBJ whole genome shotgun (WGS) entry which is preliminary data.</text>
</comment>
<feature type="compositionally biased region" description="Basic and acidic residues" evidence="1">
    <location>
        <begin position="533"/>
        <end position="546"/>
    </location>
</feature>
<feature type="compositionally biased region" description="Low complexity" evidence="1">
    <location>
        <begin position="240"/>
        <end position="255"/>
    </location>
</feature>
<proteinExistence type="predicted"/>
<dbReference type="AlphaFoldDB" id="A0A8S0XKS0"/>
<evidence type="ECO:0000313" key="3">
    <source>
        <dbReference type="Proteomes" id="UP000467700"/>
    </source>
</evidence>
<name>A0A8S0XKS0_CYCAE</name>
<feature type="compositionally biased region" description="Low complexity" evidence="1">
    <location>
        <begin position="357"/>
        <end position="376"/>
    </location>
</feature>
<feature type="compositionally biased region" description="Polar residues" evidence="1">
    <location>
        <begin position="290"/>
        <end position="300"/>
    </location>
</feature>
<gene>
    <name evidence="2" type="ORF">AAE3_LOCUS7485</name>
</gene>
<keyword evidence="3" id="KW-1185">Reference proteome</keyword>
<dbReference type="Proteomes" id="UP000467700">
    <property type="component" value="Unassembled WGS sequence"/>
</dbReference>
<feature type="compositionally biased region" description="Acidic residues" evidence="1">
    <location>
        <begin position="444"/>
        <end position="456"/>
    </location>
</feature>
<feature type="compositionally biased region" description="Basic and acidic residues" evidence="1">
    <location>
        <begin position="498"/>
        <end position="509"/>
    </location>
</feature>
<feature type="compositionally biased region" description="Polar residues" evidence="1">
    <location>
        <begin position="469"/>
        <end position="478"/>
    </location>
</feature>